<dbReference type="AlphaFoldDB" id="A0A9P7GJC3"/>
<gene>
    <name evidence="2" type="ORF">H0H81_007266</name>
</gene>
<accession>A0A9P7GJC3</accession>
<proteinExistence type="predicted"/>
<protein>
    <submittedName>
        <fullName evidence="2">Uncharacterized protein</fullName>
    </submittedName>
</protein>
<keyword evidence="1" id="KW-0812">Transmembrane</keyword>
<keyword evidence="1" id="KW-1133">Transmembrane helix</keyword>
<sequence>FQFMMDNRRLENLLGSHQRILISCRLGGSINFSIVLGMLVRYQSMPLLLWDTQLVPMEIETC</sequence>
<keyword evidence="3" id="KW-1185">Reference proteome</keyword>
<organism evidence="2 3">
    <name type="scientific">Sphagnurus paluster</name>
    <dbReference type="NCBI Taxonomy" id="117069"/>
    <lineage>
        <taxon>Eukaryota</taxon>
        <taxon>Fungi</taxon>
        <taxon>Dikarya</taxon>
        <taxon>Basidiomycota</taxon>
        <taxon>Agaricomycotina</taxon>
        <taxon>Agaricomycetes</taxon>
        <taxon>Agaricomycetidae</taxon>
        <taxon>Agaricales</taxon>
        <taxon>Tricholomatineae</taxon>
        <taxon>Lyophyllaceae</taxon>
        <taxon>Sphagnurus</taxon>
    </lineage>
</organism>
<feature type="transmembrane region" description="Helical" evidence="1">
    <location>
        <begin position="20"/>
        <end position="40"/>
    </location>
</feature>
<dbReference type="Proteomes" id="UP000717328">
    <property type="component" value="Unassembled WGS sequence"/>
</dbReference>
<evidence type="ECO:0000313" key="3">
    <source>
        <dbReference type="Proteomes" id="UP000717328"/>
    </source>
</evidence>
<evidence type="ECO:0000313" key="2">
    <source>
        <dbReference type="EMBL" id="KAG5648112.1"/>
    </source>
</evidence>
<name>A0A9P7GJC3_9AGAR</name>
<reference evidence="2" key="1">
    <citation type="submission" date="2021-02" db="EMBL/GenBank/DDBJ databases">
        <authorList>
            <person name="Nieuwenhuis M."/>
            <person name="Van De Peppel L.J.J."/>
        </authorList>
    </citation>
    <scope>NUCLEOTIDE SEQUENCE</scope>
    <source>
        <strain evidence="2">D49</strain>
    </source>
</reference>
<reference evidence="2" key="2">
    <citation type="submission" date="2021-10" db="EMBL/GenBank/DDBJ databases">
        <title>Phylogenomics reveals ancestral predisposition of the termite-cultivated fungus Termitomyces towards a domesticated lifestyle.</title>
        <authorList>
            <person name="Auxier B."/>
            <person name="Grum-Grzhimaylo A."/>
            <person name="Cardenas M.E."/>
            <person name="Lodge J.D."/>
            <person name="Laessoe T."/>
            <person name="Pedersen O."/>
            <person name="Smith M.E."/>
            <person name="Kuyper T.W."/>
            <person name="Franco-Molano E.A."/>
            <person name="Baroni T.J."/>
            <person name="Aanen D.K."/>
        </authorList>
    </citation>
    <scope>NUCLEOTIDE SEQUENCE</scope>
    <source>
        <strain evidence="2">D49</strain>
    </source>
</reference>
<feature type="non-terminal residue" evidence="2">
    <location>
        <position position="1"/>
    </location>
</feature>
<dbReference type="EMBL" id="JABCKI010001929">
    <property type="protein sequence ID" value="KAG5648112.1"/>
    <property type="molecule type" value="Genomic_DNA"/>
</dbReference>
<feature type="non-terminal residue" evidence="2">
    <location>
        <position position="62"/>
    </location>
</feature>
<keyword evidence="1" id="KW-0472">Membrane</keyword>
<evidence type="ECO:0000256" key="1">
    <source>
        <dbReference type="SAM" id="Phobius"/>
    </source>
</evidence>
<comment type="caution">
    <text evidence="2">The sequence shown here is derived from an EMBL/GenBank/DDBJ whole genome shotgun (WGS) entry which is preliminary data.</text>
</comment>